<dbReference type="EMBL" id="SMFK01000015">
    <property type="protein sequence ID" value="TDD94599.1"/>
    <property type="molecule type" value="Genomic_DNA"/>
</dbReference>
<keyword evidence="2" id="KW-1185">Reference proteome</keyword>
<dbReference type="OrthoDB" id="1245705at2"/>
<proteinExistence type="predicted"/>
<name>A0A4R5C7A8_9FLAO</name>
<gene>
    <name evidence="1" type="ORF">E0F76_16405</name>
</gene>
<dbReference type="RefSeq" id="WP_132008663.1">
    <property type="nucleotide sequence ID" value="NZ_SMFK01000015.1"/>
</dbReference>
<sequence>MKTRLQNIFKINNTKQILLDASYILFSLSLLRIFSKQLFTKYGYDSWYISEFLINYQGGFVRRDFTGETLLFIARNFNVNVEWTIKIVCFICLTMVC</sequence>
<dbReference type="Proteomes" id="UP000295479">
    <property type="component" value="Unassembled WGS sequence"/>
</dbReference>
<organism evidence="1 2">
    <name type="scientific">Flavobacterium cellulosilyticum</name>
    <dbReference type="NCBI Taxonomy" id="2541731"/>
    <lineage>
        <taxon>Bacteria</taxon>
        <taxon>Pseudomonadati</taxon>
        <taxon>Bacteroidota</taxon>
        <taxon>Flavobacteriia</taxon>
        <taxon>Flavobacteriales</taxon>
        <taxon>Flavobacteriaceae</taxon>
        <taxon>Flavobacterium</taxon>
    </lineage>
</organism>
<comment type="caution">
    <text evidence="1">The sequence shown here is derived from an EMBL/GenBank/DDBJ whole genome shotgun (WGS) entry which is preliminary data.</text>
</comment>
<protein>
    <submittedName>
        <fullName evidence="1">Uncharacterized protein</fullName>
    </submittedName>
</protein>
<reference evidence="1 2" key="1">
    <citation type="submission" date="2019-03" db="EMBL/GenBank/DDBJ databases">
        <title>Flavobacterium AR-3-4 sp. nov. isolated from arctic soil.</title>
        <authorList>
            <person name="Chaudhary D.K."/>
        </authorList>
    </citation>
    <scope>NUCLEOTIDE SEQUENCE [LARGE SCALE GENOMIC DNA]</scope>
    <source>
        <strain evidence="1 2">AR-3-4</strain>
    </source>
</reference>
<accession>A0A4R5C7A8</accession>
<dbReference type="AlphaFoldDB" id="A0A4R5C7A8"/>
<evidence type="ECO:0000313" key="1">
    <source>
        <dbReference type="EMBL" id="TDD94599.1"/>
    </source>
</evidence>
<evidence type="ECO:0000313" key="2">
    <source>
        <dbReference type="Proteomes" id="UP000295479"/>
    </source>
</evidence>